<keyword evidence="3" id="KW-1185">Reference proteome</keyword>
<evidence type="ECO:0000313" key="3">
    <source>
        <dbReference type="Proteomes" id="UP001180453"/>
    </source>
</evidence>
<feature type="signal peptide" evidence="1">
    <location>
        <begin position="1"/>
        <end position="28"/>
    </location>
</feature>
<accession>A0ABU1YWH6</accession>
<keyword evidence="1" id="KW-0732">Signal</keyword>
<proteinExistence type="predicted"/>
<dbReference type="Proteomes" id="UP001180453">
    <property type="component" value="Unassembled WGS sequence"/>
</dbReference>
<dbReference type="RefSeq" id="WP_310273350.1">
    <property type="nucleotide sequence ID" value="NZ_JAVDXU010000012.1"/>
</dbReference>
<gene>
    <name evidence="2" type="ORF">J2X20_005904</name>
</gene>
<organism evidence="2 3">
    <name type="scientific">Roseateles saccharophilus</name>
    <name type="common">Pseudomonas saccharophila</name>
    <dbReference type="NCBI Taxonomy" id="304"/>
    <lineage>
        <taxon>Bacteria</taxon>
        <taxon>Pseudomonadati</taxon>
        <taxon>Pseudomonadota</taxon>
        <taxon>Betaproteobacteria</taxon>
        <taxon>Burkholderiales</taxon>
        <taxon>Sphaerotilaceae</taxon>
        <taxon>Roseateles</taxon>
    </lineage>
</organism>
<protein>
    <submittedName>
        <fullName evidence="2">Membrane protein</fullName>
    </submittedName>
</protein>
<dbReference type="EMBL" id="JAVDXU010000012">
    <property type="protein sequence ID" value="MDR7273214.1"/>
    <property type="molecule type" value="Genomic_DNA"/>
</dbReference>
<reference evidence="2 3" key="1">
    <citation type="submission" date="2023-07" db="EMBL/GenBank/DDBJ databases">
        <title>Sorghum-associated microbial communities from plants grown in Nebraska, USA.</title>
        <authorList>
            <person name="Schachtman D."/>
        </authorList>
    </citation>
    <scope>NUCLEOTIDE SEQUENCE [LARGE SCALE GENOMIC DNA]</scope>
    <source>
        <strain evidence="2 3">BE314</strain>
    </source>
</reference>
<sequence>MKKTLIKTASLGGVVALALSAQTFSALAQADLPQVVKDNLARAKAQKLEKCYGINAVGKNDCAVGKHSCAGQATKERDPESIVLVPAGTCDKIAGGKTTG</sequence>
<evidence type="ECO:0000256" key="1">
    <source>
        <dbReference type="SAM" id="SignalP"/>
    </source>
</evidence>
<evidence type="ECO:0000313" key="2">
    <source>
        <dbReference type="EMBL" id="MDR7273214.1"/>
    </source>
</evidence>
<name>A0ABU1YWH6_ROSSA</name>
<dbReference type="Pfam" id="PF10048">
    <property type="entry name" value="DUF2282"/>
    <property type="match status" value="1"/>
</dbReference>
<dbReference type="InterPro" id="IPR018740">
    <property type="entry name" value="DUF2282_membr"/>
</dbReference>
<comment type="caution">
    <text evidence="2">The sequence shown here is derived from an EMBL/GenBank/DDBJ whole genome shotgun (WGS) entry which is preliminary data.</text>
</comment>
<feature type="chain" id="PRO_5045882122" evidence="1">
    <location>
        <begin position="29"/>
        <end position="100"/>
    </location>
</feature>